<dbReference type="SUPFAM" id="SSF56801">
    <property type="entry name" value="Acetyl-CoA synthetase-like"/>
    <property type="match status" value="1"/>
</dbReference>
<dbReference type="InterPro" id="IPR042099">
    <property type="entry name" value="ANL_N_sf"/>
</dbReference>
<dbReference type="RefSeq" id="WP_225696423.1">
    <property type="nucleotide sequence ID" value="NZ_JAIXNE010000001.1"/>
</dbReference>
<comment type="caution">
    <text evidence="2">The sequence shown here is derived from an EMBL/GenBank/DDBJ whole genome shotgun (WGS) entry which is preliminary data.</text>
</comment>
<dbReference type="Gene3D" id="3.40.50.12780">
    <property type="entry name" value="N-terminal domain of ligase-like"/>
    <property type="match status" value="1"/>
</dbReference>
<dbReference type="Gene3D" id="3.30.300.30">
    <property type="match status" value="1"/>
</dbReference>
<sequence>MSQGITINDRFIPWTAIPTSAGKTIQEQEAISFISRWLTGTSEFELKTSGSTGTPGTIIVSREQMELSALRTLDHFGLGPDDHALVAMNTKFIAGKMMLLRALLGEMHVTVQEPSRLPNLEHSAFTFLAITPLQLQEILDKMNWRLLTSYKCILVGGAPVSAFLRKELSKLPLNIFETYGMTETVSHIAVRRLGGPSAETLFTCIHDLELKTDTLDRLQIKGAITSHQWLQTNDRVLLHGKLQFEWLGRSDWVINSGGIKIQPEKLEEILEGIFSEQGWKNSFYIHGWPHHAYGEVAILIIEGNLPAPEIEIKEILLRVIDRYEIPKKIVSLPSFIRTETGKIQRIRTAELLSPLTF</sequence>
<dbReference type="AlphaFoldDB" id="A0A9X1HJN9"/>
<evidence type="ECO:0000313" key="2">
    <source>
        <dbReference type="EMBL" id="MCA6073305.1"/>
    </source>
</evidence>
<dbReference type="InterPro" id="IPR045851">
    <property type="entry name" value="AMP-bd_C_sf"/>
</dbReference>
<dbReference type="Pfam" id="PF00501">
    <property type="entry name" value="AMP-binding"/>
    <property type="match status" value="1"/>
</dbReference>
<dbReference type="Proteomes" id="UP001139409">
    <property type="component" value="Unassembled WGS sequence"/>
</dbReference>
<accession>A0A9X1HJN9</accession>
<dbReference type="GO" id="GO:0006631">
    <property type="term" value="P:fatty acid metabolic process"/>
    <property type="evidence" value="ECO:0007669"/>
    <property type="project" value="TreeGrafter"/>
</dbReference>
<dbReference type="EMBL" id="JAIXNE010000001">
    <property type="protein sequence ID" value="MCA6073305.1"/>
    <property type="molecule type" value="Genomic_DNA"/>
</dbReference>
<keyword evidence="3" id="KW-1185">Reference proteome</keyword>
<dbReference type="PANTHER" id="PTHR43201">
    <property type="entry name" value="ACYL-COA SYNTHETASE"/>
    <property type="match status" value="1"/>
</dbReference>
<proteinExistence type="predicted"/>
<dbReference type="PANTHER" id="PTHR43201:SF32">
    <property type="entry name" value="2-SUCCINYLBENZOATE--COA LIGASE, CHLOROPLASTIC_PEROXISOMAL"/>
    <property type="match status" value="1"/>
</dbReference>
<name>A0A9X1HJN9_9BACT</name>
<reference evidence="2" key="1">
    <citation type="submission" date="2021-09" db="EMBL/GenBank/DDBJ databases">
        <title>Fulvivirga sp. isolated from coastal sediment.</title>
        <authorList>
            <person name="Yu H."/>
        </authorList>
    </citation>
    <scope>NUCLEOTIDE SEQUENCE</scope>
    <source>
        <strain evidence="2">1062</strain>
    </source>
</reference>
<organism evidence="2 3">
    <name type="scientific">Fulvivirga sedimenti</name>
    <dbReference type="NCBI Taxonomy" id="2879465"/>
    <lineage>
        <taxon>Bacteria</taxon>
        <taxon>Pseudomonadati</taxon>
        <taxon>Bacteroidota</taxon>
        <taxon>Cytophagia</taxon>
        <taxon>Cytophagales</taxon>
        <taxon>Fulvivirgaceae</taxon>
        <taxon>Fulvivirga</taxon>
    </lineage>
</organism>
<dbReference type="GO" id="GO:0031956">
    <property type="term" value="F:medium-chain fatty acid-CoA ligase activity"/>
    <property type="evidence" value="ECO:0007669"/>
    <property type="project" value="TreeGrafter"/>
</dbReference>
<evidence type="ECO:0000313" key="3">
    <source>
        <dbReference type="Proteomes" id="UP001139409"/>
    </source>
</evidence>
<protein>
    <submittedName>
        <fullName evidence="2">AMP-binding protein</fullName>
    </submittedName>
</protein>
<evidence type="ECO:0000259" key="1">
    <source>
        <dbReference type="Pfam" id="PF00501"/>
    </source>
</evidence>
<dbReference type="InterPro" id="IPR000873">
    <property type="entry name" value="AMP-dep_synth/lig_dom"/>
</dbReference>
<gene>
    <name evidence="2" type="ORF">LDX50_00405</name>
</gene>
<feature type="domain" description="AMP-dependent synthetase/ligase" evidence="1">
    <location>
        <begin position="48"/>
        <end position="190"/>
    </location>
</feature>